<evidence type="ECO:0000313" key="2">
    <source>
        <dbReference type="EMBL" id="SDM37265.1"/>
    </source>
</evidence>
<feature type="signal peptide" evidence="1">
    <location>
        <begin position="1"/>
        <end position="21"/>
    </location>
</feature>
<dbReference type="Proteomes" id="UP000199759">
    <property type="component" value="Unassembled WGS sequence"/>
</dbReference>
<evidence type="ECO:0008006" key="4">
    <source>
        <dbReference type="Google" id="ProtNLM"/>
    </source>
</evidence>
<name>A0A1G9SQX4_9PROT</name>
<evidence type="ECO:0000313" key="3">
    <source>
        <dbReference type="Proteomes" id="UP000199759"/>
    </source>
</evidence>
<dbReference type="RefSeq" id="WP_091769933.1">
    <property type="nucleotide sequence ID" value="NZ_FNHG01000010.1"/>
</dbReference>
<accession>A0A1G9SQX4</accession>
<dbReference type="EMBL" id="FNHG01000010">
    <property type="protein sequence ID" value="SDM37265.1"/>
    <property type="molecule type" value="Genomic_DNA"/>
</dbReference>
<keyword evidence="1" id="KW-0732">Signal</keyword>
<dbReference type="Pfam" id="PF06577">
    <property type="entry name" value="EipA"/>
    <property type="match status" value="1"/>
</dbReference>
<sequence length="196" mass="21144">MRILAATIAALSVCFLAPAYAQDPEYGQPSDYSEPVDTYSQDELTEAVSDFFGVTAEAAASLMERIFSDLGRPVGYIAGEEVSGAVGIGLRYGEGYLTMKSGVREKVYWRGPSVGWDAGGNASRVFVLVYNLDDPALLFQRFPGVEGTAYLVAGMGVNYQRADDITLAPIRSGVGLRAGANVGYLAYTRRRAWLPF</sequence>
<dbReference type="InterPro" id="IPR008325">
    <property type="entry name" value="EipA-like"/>
</dbReference>
<evidence type="ECO:0000256" key="1">
    <source>
        <dbReference type="SAM" id="SignalP"/>
    </source>
</evidence>
<proteinExistence type="predicted"/>
<dbReference type="OrthoDB" id="9796051at2"/>
<dbReference type="PIRSF" id="PIRSF033924">
    <property type="entry name" value="UCP033924"/>
    <property type="match status" value="1"/>
</dbReference>
<feature type="chain" id="PRO_5011615375" description="DUF1134 domain-containing protein" evidence="1">
    <location>
        <begin position="22"/>
        <end position="196"/>
    </location>
</feature>
<protein>
    <recommendedName>
        <fullName evidence="4">DUF1134 domain-containing protein</fullName>
    </recommendedName>
</protein>
<keyword evidence="3" id="KW-1185">Reference proteome</keyword>
<gene>
    <name evidence="2" type="ORF">SAMN04488568_11024</name>
</gene>
<organism evidence="2 3">
    <name type="scientific">Maricaulis salignorans</name>
    <dbReference type="NCBI Taxonomy" id="144026"/>
    <lineage>
        <taxon>Bacteria</taxon>
        <taxon>Pseudomonadati</taxon>
        <taxon>Pseudomonadota</taxon>
        <taxon>Alphaproteobacteria</taxon>
        <taxon>Maricaulales</taxon>
        <taxon>Maricaulaceae</taxon>
        <taxon>Maricaulis</taxon>
    </lineage>
</organism>
<reference evidence="2 3" key="1">
    <citation type="submission" date="2016-10" db="EMBL/GenBank/DDBJ databases">
        <authorList>
            <person name="de Groot N.N."/>
        </authorList>
    </citation>
    <scope>NUCLEOTIDE SEQUENCE [LARGE SCALE GENOMIC DNA]</scope>
    <source>
        <strain evidence="2 3">DSM 16077</strain>
    </source>
</reference>
<dbReference type="AlphaFoldDB" id="A0A1G9SQX4"/>
<dbReference type="STRING" id="144026.SAMN04488568_11024"/>